<feature type="region of interest" description="Disordered" evidence="1">
    <location>
        <begin position="1"/>
        <end position="59"/>
    </location>
</feature>
<feature type="compositionally biased region" description="Basic and acidic residues" evidence="1">
    <location>
        <begin position="14"/>
        <end position="24"/>
    </location>
</feature>
<protein>
    <submittedName>
        <fullName evidence="2">Uncharacterized protein</fullName>
    </submittedName>
</protein>
<organism evidence="2">
    <name type="scientific">Phaeomonas parva</name>
    <dbReference type="NCBI Taxonomy" id="124430"/>
    <lineage>
        <taxon>Eukaryota</taxon>
        <taxon>Sar</taxon>
        <taxon>Stramenopiles</taxon>
        <taxon>Ochrophyta</taxon>
        <taxon>Pinguiophyceae</taxon>
        <taxon>Pinguiochrysidales</taxon>
        <taxon>Pinguiochrysidaceae</taxon>
        <taxon>Phaeomonas</taxon>
    </lineage>
</organism>
<proteinExistence type="predicted"/>
<name>A0A7S1TV12_9STRA</name>
<accession>A0A7S1TV12</accession>
<evidence type="ECO:0000313" key="2">
    <source>
        <dbReference type="EMBL" id="CAD9247996.1"/>
    </source>
</evidence>
<evidence type="ECO:0000256" key="1">
    <source>
        <dbReference type="SAM" id="MobiDB-lite"/>
    </source>
</evidence>
<reference evidence="2" key="1">
    <citation type="submission" date="2021-01" db="EMBL/GenBank/DDBJ databases">
        <authorList>
            <person name="Corre E."/>
            <person name="Pelletier E."/>
            <person name="Niang G."/>
            <person name="Scheremetjew M."/>
            <person name="Finn R."/>
            <person name="Kale V."/>
            <person name="Holt S."/>
            <person name="Cochrane G."/>
            <person name="Meng A."/>
            <person name="Brown T."/>
            <person name="Cohen L."/>
        </authorList>
    </citation>
    <scope>NUCLEOTIDE SEQUENCE</scope>
    <source>
        <strain evidence="2">CCMP2877</strain>
    </source>
</reference>
<dbReference type="AlphaFoldDB" id="A0A7S1TV12"/>
<feature type="compositionally biased region" description="Basic residues" evidence="1">
    <location>
        <begin position="25"/>
        <end position="46"/>
    </location>
</feature>
<gene>
    <name evidence="2" type="ORF">PPAR1163_LOCUS6355</name>
</gene>
<sequence>MSLFAGAALQGRSAPRDRTVDERNSRRRRPQMLVRPKPHPARRARLHTKDATPATMTAASSSLPDAKIFSRSAEPRLDGHEDGLLDIMLPLDLSSGRLGAPTYDAALDTSSEASASMHASPAISESSAEDDDAYHGFERMEARTRSMTSVRLVAETLSRLELQSEARSLPMPCLQPAPEFANEGLHKASEMYERIRGSSVGGEVNLGPSPVEELTVFEPVMHADLDAVLLSQGGVASDWQAPDNDLIFDLDL</sequence>
<dbReference type="EMBL" id="HBGJ01010259">
    <property type="protein sequence ID" value="CAD9247996.1"/>
    <property type="molecule type" value="Transcribed_RNA"/>
</dbReference>